<keyword evidence="3" id="KW-0653">Protein transport</keyword>
<feature type="region of interest" description="Disordered" evidence="5">
    <location>
        <begin position="761"/>
        <end position="795"/>
    </location>
</feature>
<dbReference type="PANTHER" id="PTHR22780">
    <property type="entry name" value="ADAPTIN, ALPHA/GAMMA/EPSILON"/>
    <property type="match status" value="1"/>
</dbReference>
<dbReference type="Pfam" id="PF01602">
    <property type="entry name" value="Adaptin_N"/>
    <property type="match status" value="1"/>
</dbReference>
<evidence type="ECO:0000313" key="7">
    <source>
        <dbReference type="EMBL" id="GFG39133.1"/>
    </source>
</evidence>
<dbReference type="OrthoDB" id="29308at2759"/>
<accession>A0A6L2Q2N4</accession>
<dbReference type="AlphaFoldDB" id="A0A6L2Q2N4"/>
<proteinExistence type="predicted"/>
<evidence type="ECO:0000259" key="6">
    <source>
        <dbReference type="Pfam" id="PF01602"/>
    </source>
</evidence>
<dbReference type="GO" id="GO:0012505">
    <property type="term" value="C:endomembrane system"/>
    <property type="evidence" value="ECO:0007669"/>
    <property type="project" value="UniProtKB-SubCell"/>
</dbReference>
<reference evidence="8" key="1">
    <citation type="submission" date="2020-01" db="EMBL/GenBank/DDBJ databases">
        <title>Draft genome sequence of the Termite Coptotermes fromosanus.</title>
        <authorList>
            <person name="Itakura S."/>
            <person name="Yosikawa Y."/>
            <person name="Umezawa K."/>
        </authorList>
    </citation>
    <scope>NUCLEOTIDE SEQUENCE [LARGE SCALE GENOMIC DNA]</scope>
</reference>
<comment type="caution">
    <text evidence="7">The sequence shown here is derived from an EMBL/GenBank/DDBJ whole genome shotgun (WGS) entry which is preliminary data.</text>
</comment>
<evidence type="ECO:0000256" key="5">
    <source>
        <dbReference type="SAM" id="MobiDB-lite"/>
    </source>
</evidence>
<evidence type="ECO:0000256" key="2">
    <source>
        <dbReference type="ARBA" id="ARBA00022448"/>
    </source>
</evidence>
<evidence type="ECO:0000256" key="1">
    <source>
        <dbReference type="ARBA" id="ARBA00004308"/>
    </source>
</evidence>
<dbReference type="InterPro" id="IPR050840">
    <property type="entry name" value="Adaptor_Complx_Large_Subunit"/>
</dbReference>
<dbReference type="SUPFAM" id="SSF48371">
    <property type="entry name" value="ARM repeat"/>
    <property type="match status" value="1"/>
</dbReference>
<gene>
    <name evidence="7" type="ORF">Cfor_10612</name>
</gene>
<dbReference type="GO" id="GO:0016192">
    <property type="term" value="P:vesicle-mediated transport"/>
    <property type="evidence" value="ECO:0007669"/>
    <property type="project" value="InterPro"/>
</dbReference>
<keyword evidence="2" id="KW-0813">Transport</keyword>
<dbReference type="InterPro" id="IPR016024">
    <property type="entry name" value="ARM-type_fold"/>
</dbReference>
<dbReference type="Gene3D" id="1.25.10.10">
    <property type="entry name" value="Leucine-rich Repeat Variant"/>
    <property type="match status" value="1"/>
</dbReference>
<sequence>MSGIFEKTLESIGTLLSPVGTNVGLKNMLERCIYARTKREEEWLIRDCLRLVKTKLSEPSLRSSTVIKCLAFSIFSEMLGYKAEFAYIHAVKLAQYGSLAEKKMGYLACAFLLRECDSLSVLLVNTVIRDLTCKNIYVVAMALCASCHVIPPDQVPILLPVLEEKLKHPSAYIRSKAVTVMHHFYRVCRQLCLQYVSRMKMMVGDKDPGVVAHVLQFLLIVAEDLPDVVLDIISSLVQIQYQILDGKLPHEYTYRGLHAPWMQISIIRLLRYLQEPSADICMLTQRTLLNAKPRIEDAIGAAVVCECITTLVYHKVGDELLAPALMCVVDLMGSTSSNLRYAGLSLLEMVIKQYELPLSAAQQDIVLRSLSDPDEAMKRRTLSLLCTLAQAHNAEIVCAQVVDYIREHCAHNPYLQHDLVSRAVALTDKFPNSQTHWHIAVLIRLLPLADDNQAKVIQRRIQLTLLAGNGSLEQTAVARAKVLQILGKYSESKTVSTSVLEVYVWSLGQFCGADVECGQEVLEKLVSLGHKVLCNQRPSTVISHGVRNLLISIIQSAGHVAEKCGMTVSSLEEFIHKTMKSHLADVYLRHTCMEVLALLPHITSIHQALQQPTETETQLDFTLSFLDRFVCESLAGDGMPYQPKLLHKATPLLEITPLPSDPATVPPTAAVPSSPCPSPVSSGTGSIVDFPGSESFGSEDSKSWSLRSPQKEGVLVKPLWSREGRAKNVDPFVYVQHKQQATVVTSDSEVQNLASLLFSRQERGTAVEEQSQRDPLDELLNKDFQKLNVEKPEKS</sequence>
<organism evidence="7 8">
    <name type="scientific">Coptotermes formosanus</name>
    <name type="common">Formosan subterranean termite</name>
    <dbReference type="NCBI Taxonomy" id="36987"/>
    <lineage>
        <taxon>Eukaryota</taxon>
        <taxon>Metazoa</taxon>
        <taxon>Ecdysozoa</taxon>
        <taxon>Arthropoda</taxon>
        <taxon>Hexapoda</taxon>
        <taxon>Insecta</taxon>
        <taxon>Pterygota</taxon>
        <taxon>Neoptera</taxon>
        <taxon>Polyneoptera</taxon>
        <taxon>Dictyoptera</taxon>
        <taxon>Blattodea</taxon>
        <taxon>Blattoidea</taxon>
        <taxon>Termitoidae</taxon>
        <taxon>Rhinotermitidae</taxon>
        <taxon>Coptotermes</taxon>
    </lineage>
</organism>
<evidence type="ECO:0000313" key="8">
    <source>
        <dbReference type="Proteomes" id="UP000502823"/>
    </source>
</evidence>
<protein>
    <recommendedName>
        <fullName evidence="6">Clathrin/coatomer adaptor adaptin-like N-terminal domain-containing protein</fullName>
    </recommendedName>
</protein>
<keyword evidence="4" id="KW-0472">Membrane</keyword>
<feature type="domain" description="Clathrin/coatomer adaptor adaptin-like N-terminal" evidence="6">
    <location>
        <begin position="61"/>
        <end position="516"/>
    </location>
</feature>
<dbReference type="GO" id="GO:0006886">
    <property type="term" value="P:intracellular protein transport"/>
    <property type="evidence" value="ECO:0007669"/>
    <property type="project" value="InterPro"/>
</dbReference>
<dbReference type="Proteomes" id="UP000502823">
    <property type="component" value="Unassembled WGS sequence"/>
</dbReference>
<keyword evidence="8" id="KW-1185">Reference proteome</keyword>
<evidence type="ECO:0000256" key="3">
    <source>
        <dbReference type="ARBA" id="ARBA00022927"/>
    </source>
</evidence>
<comment type="subcellular location">
    <subcellularLocation>
        <location evidence="1">Endomembrane system</location>
    </subcellularLocation>
</comment>
<evidence type="ECO:0000256" key="4">
    <source>
        <dbReference type="ARBA" id="ARBA00023136"/>
    </source>
</evidence>
<dbReference type="InterPro" id="IPR002553">
    <property type="entry name" value="Clathrin/coatomer_adapt-like_N"/>
</dbReference>
<dbReference type="EMBL" id="BLKM01000869">
    <property type="protein sequence ID" value="GFG39133.1"/>
    <property type="molecule type" value="Genomic_DNA"/>
</dbReference>
<dbReference type="InterPro" id="IPR011989">
    <property type="entry name" value="ARM-like"/>
</dbReference>
<dbReference type="GO" id="GO:0030117">
    <property type="term" value="C:membrane coat"/>
    <property type="evidence" value="ECO:0007669"/>
    <property type="project" value="InterPro"/>
</dbReference>
<dbReference type="InParanoid" id="A0A6L2Q2N4"/>
<feature type="region of interest" description="Disordered" evidence="5">
    <location>
        <begin position="664"/>
        <end position="683"/>
    </location>
</feature>
<name>A0A6L2Q2N4_COPFO</name>